<dbReference type="Pfam" id="PF00150">
    <property type="entry name" value="Cellulase"/>
    <property type="match status" value="1"/>
</dbReference>
<keyword evidence="2 4" id="KW-0378">Hydrolase</keyword>
<dbReference type="EMBL" id="KC632252">
    <property type="protein sequence ID" value="AGM32066.1"/>
    <property type="molecule type" value="mRNA"/>
</dbReference>
<dbReference type="AlphaFoldDB" id="R4UV09"/>
<protein>
    <submittedName>
        <fullName evidence="6">Putative glycosyl hydrolase family 5</fullName>
    </submittedName>
</protein>
<organism evidence="6">
    <name type="scientific">Coptotermes formosanus</name>
    <name type="common">Formosan subterranean termite</name>
    <dbReference type="NCBI Taxonomy" id="36987"/>
    <lineage>
        <taxon>Eukaryota</taxon>
        <taxon>Metazoa</taxon>
        <taxon>Ecdysozoa</taxon>
        <taxon>Arthropoda</taxon>
        <taxon>Hexapoda</taxon>
        <taxon>Insecta</taxon>
        <taxon>Pterygota</taxon>
        <taxon>Neoptera</taxon>
        <taxon>Polyneoptera</taxon>
        <taxon>Dictyoptera</taxon>
        <taxon>Blattodea</taxon>
        <taxon>Blattoidea</taxon>
        <taxon>Termitoidae</taxon>
        <taxon>Rhinotermitidae</taxon>
        <taxon>Coptotermes</taxon>
    </lineage>
</organism>
<dbReference type="Gene3D" id="3.20.20.80">
    <property type="entry name" value="Glycosidases"/>
    <property type="match status" value="1"/>
</dbReference>
<keyword evidence="3 4" id="KW-0326">Glycosidase</keyword>
<dbReference type="InterPro" id="IPR017853">
    <property type="entry name" value="GH"/>
</dbReference>
<dbReference type="PANTHER" id="PTHR34142:SF1">
    <property type="entry name" value="GLYCOSIDE HYDROLASE FAMILY 5 DOMAIN-CONTAINING PROTEIN"/>
    <property type="match status" value="1"/>
</dbReference>
<feature type="domain" description="Glycoside hydrolase family 5" evidence="5">
    <location>
        <begin position="30"/>
        <end position="265"/>
    </location>
</feature>
<evidence type="ECO:0000313" key="6">
    <source>
        <dbReference type="EMBL" id="AGM32066.1"/>
    </source>
</evidence>
<proteinExistence type="evidence at transcript level"/>
<evidence type="ECO:0000256" key="1">
    <source>
        <dbReference type="ARBA" id="ARBA00005641"/>
    </source>
</evidence>
<dbReference type="GO" id="GO:0000272">
    <property type="term" value="P:polysaccharide catabolic process"/>
    <property type="evidence" value="ECO:0007669"/>
    <property type="project" value="InterPro"/>
</dbReference>
<dbReference type="SUPFAM" id="SSF51445">
    <property type="entry name" value="(Trans)glycosidases"/>
    <property type="match status" value="1"/>
</dbReference>
<evidence type="ECO:0000256" key="2">
    <source>
        <dbReference type="ARBA" id="ARBA00022801"/>
    </source>
</evidence>
<evidence type="ECO:0000256" key="3">
    <source>
        <dbReference type="ARBA" id="ARBA00023295"/>
    </source>
</evidence>
<comment type="similarity">
    <text evidence="1 4">Belongs to the glycosyl hydrolase 5 (cellulase A) family.</text>
</comment>
<dbReference type="InterPro" id="IPR001547">
    <property type="entry name" value="Glyco_hydro_5"/>
</dbReference>
<evidence type="ECO:0000259" key="5">
    <source>
        <dbReference type="Pfam" id="PF00150"/>
    </source>
</evidence>
<reference evidence="6" key="1">
    <citation type="submission" date="2013-02" db="EMBL/GenBank/DDBJ databases">
        <title>Immune-Related transcriptome of Coptotermes formosanus Shiraki workers: the defense mechanism.</title>
        <authorList>
            <person name="Hussain A."/>
            <person name="Li Y.F."/>
            <person name="Wen S.Y."/>
        </authorList>
    </citation>
    <scope>NUCLEOTIDE SEQUENCE</scope>
</reference>
<dbReference type="PANTHER" id="PTHR34142">
    <property type="entry name" value="ENDO-BETA-1,4-GLUCANASE A"/>
    <property type="match status" value="1"/>
</dbReference>
<dbReference type="GO" id="GO:0004553">
    <property type="term" value="F:hydrolase activity, hydrolyzing O-glycosyl compounds"/>
    <property type="evidence" value="ECO:0007669"/>
    <property type="project" value="InterPro"/>
</dbReference>
<sequence>MLALIFALANSIDPIGRLSVKNNKIVDELAQPAMLRGVGLSWHNWWSDFYTAEVVNWIKSTFHGTVTRAAIGCEQENGLFSNPDLAYNSLYAVVDASIAAGIKVIVDFQTFQIHTSEAKDFFTKVATKYKGRSNVIYEIFNEPESASWSQIKQYSIELINTIRAIDSSAFILVPTPNWDQYIEQAAADPIDAQNIAYTLHIYVATHPMSYLDNAKASLSKIPIFGSEIGAMSASGDGDLDVSKFNTWINFYEESKISYLAWGVQSKAESCSIVGTSGKLTDLTEWGKLFRDTITKYQ</sequence>
<evidence type="ECO:0000256" key="4">
    <source>
        <dbReference type="RuleBase" id="RU361153"/>
    </source>
</evidence>
<name>R4UV09_COPFO</name>
<accession>R4UV09</accession>